<dbReference type="GO" id="GO:0022857">
    <property type="term" value="F:transmembrane transporter activity"/>
    <property type="evidence" value="ECO:0007669"/>
    <property type="project" value="InterPro"/>
</dbReference>
<feature type="transmembrane region" description="Helical" evidence="3">
    <location>
        <begin position="260"/>
        <end position="279"/>
    </location>
</feature>
<dbReference type="GO" id="GO:0016020">
    <property type="term" value="C:membrane"/>
    <property type="evidence" value="ECO:0007669"/>
    <property type="project" value="UniProtKB-SubCell"/>
</dbReference>
<keyword evidence="3" id="KW-0812">Transmembrane</keyword>
<protein>
    <submittedName>
        <fullName evidence="5">MFS general substrate transporter</fullName>
    </submittedName>
</protein>
<feature type="transmembrane region" description="Helical" evidence="3">
    <location>
        <begin position="228"/>
        <end position="248"/>
    </location>
</feature>
<dbReference type="PANTHER" id="PTHR42910:SF1">
    <property type="entry name" value="MAJOR FACILITATOR SUPERFAMILY (MFS) PROFILE DOMAIN-CONTAINING PROTEIN"/>
    <property type="match status" value="1"/>
</dbReference>
<dbReference type="CDD" id="cd17324">
    <property type="entry name" value="MFS_NepI_like"/>
    <property type="match status" value="1"/>
</dbReference>
<feature type="compositionally biased region" description="Basic and acidic residues" evidence="2">
    <location>
        <begin position="528"/>
        <end position="537"/>
    </location>
</feature>
<proteinExistence type="predicted"/>
<keyword evidence="3" id="KW-1133">Transmembrane helix</keyword>
<evidence type="ECO:0000313" key="5">
    <source>
        <dbReference type="EMBL" id="KAF2235454.1"/>
    </source>
</evidence>
<dbReference type="PROSITE" id="PS50850">
    <property type="entry name" value="MFS"/>
    <property type="match status" value="1"/>
</dbReference>
<dbReference type="Gene3D" id="1.20.1250.20">
    <property type="entry name" value="MFS general substrate transporter like domains"/>
    <property type="match status" value="1"/>
</dbReference>
<evidence type="ECO:0000256" key="3">
    <source>
        <dbReference type="SAM" id="Phobius"/>
    </source>
</evidence>
<dbReference type="PANTHER" id="PTHR42910">
    <property type="entry name" value="TRANSPORTER SCO4007-RELATED"/>
    <property type="match status" value="1"/>
</dbReference>
<dbReference type="InterPro" id="IPR036259">
    <property type="entry name" value="MFS_trans_sf"/>
</dbReference>
<dbReference type="AlphaFoldDB" id="A0A6A6HBF4"/>
<feature type="transmembrane region" description="Helical" evidence="3">
    <location>
        <begin position="75"/>
        <end position="92"/>
    </location>
</feature>
<name>A0A6A6HBF4_VIRVR</name>
<sequence>MSGEMSADESRPSAINNEKEGLENPTPSSITSPPSEDQKSVKERSLGRRFWDILTWTPPRCRWDPEKPPEFSMPLNILFGFAGAFTVANLYYNHPILNILAHDFNVPYVKVSQIPTVMQAGYAGGLLFLCPLGDLLKRRPFVLILVFFTATMWIGLCVTSSLAVFTAISFITAITTVTPQLMLPLVGDLAPPHRRAAALSIVVAGFMLGILVARVISGTITNYISWRVVYWLSLGLQYFIFVLLWLFMPDYPSTNPDGMNYFRMLFSILQILWKSPVLVQSCVIGFFTSAPFTAYWTTLTFLLASPPYQYSSLIIGLFALIGIAAMLLSPFYARRVIDRFVPLFSVVLGEGLAMIGIIIGTYTGSSTVAGPIIQAFLLDMGLQTSQIANRSAIYAIAPKARNRVNTAFMVSTFCGQLVGTAVGNHLYAKGGWIASGSYSVGSIGMALLACAVRGPWQDGWLGWDKGWKITKTAGTADGRTEEKSHLAAKSHFDKAKENGDTEKGLVQAIQERNTGEGIEDTAGQEEENVIREIKDVEEAPGTSNSVRGLTR</sequence>
<feature type="region of interest" description="Disordered" evidence="2">
    <location>
        <begin position="511"/>
        <end position="551"/>
    </location>
</feature>
<feature type="region of interest" description="Disordered" evidence="2">
    <location>
        <begin position="1"/>
        <end position="44"/>
    </location>
</feature>
<accession>A0A6A6HBF4</accession>
<reference evidence="5" key="1">
    <citation type="journal article" date="2020" name="Stud. Mycol.">
        <title>101 Dothideomycetes genomes: a test case for predicting lifestyles and emergence of pathogens.</title>
        <authorList>
            <person name="Haridas S."/>
            <person name="Albert R."/>
            <person name="Binder M."/>
            <person name="Bloem J."/>
            <person name="Labutti K."/>
            <person name="Salamov A."/>
            <person name="Andreopoulos B."/>
            <person name="Baker S."/>
            <person name="Barry K."/>
            <person name="Bills G."/>
            <person name="Bluhm B."/>
            <person name="Cannon C."/>
            <person name="Castanera R."/>
            <person name="Culley D."/>
            <person name="Daum C."/>
            <person name="Ezra D."/>
            <person name="Gonzalez J."/>
            <person name="Henrissat B."/>
            <person name="Kuo A."/>
            <person name="Liang C."/>
            <person name="Lipzen A."/>
            <person name="Lutzoni F."/>
            <person name="Magnuson J."/>
            <person name="Mondo S."/>
            <person name="Nolan M."/>
            <person name="Ohm R."/>
            <person name="Pangilinan J."/>
            <person name="Park H.-J."/>
            <person name="Ramirez L."/>
            <person name="Alfaro M."/>
            <person name="Sun H."/>
            <person name="Tritt A."/>
            <person name="Yoshinaga Y."/>
            <person name="Zwiers L.-H."/>
            <person name="Turgeon B."/>
            <person name="Goodwin S."/>
            <person name="Spatafora J."/>
            <person name="Crous P."/>
            <person name="Grigoriev I."/>
        </authorList>
    </citation>
    <scope>NUCLEOTIDE SEQUENCE</scope>
    <source>
        <strain evidence="5">Tuck. ex Michener</strain>
    </source>
</reference>
<feature type="compositionally biased region" description="Polar residues" evidence="2">
    <location>
        <begin position="541"/>
        <end position="551"/>
    </location>
</feature>
<dbReference type="EMBL" id="ML991791">
    <property type="protein sequence ID" value="KAF2235454.1"/>
    <property type="molecule type" value="Genomic_DNA"/>
</dbReference>
<dbReference type="Pfam" id="PF07690">
    <property type="entry name" value="MFS_1"/>
    <property type="match status" value="1"/>
</dbReference>
<feature type="transmembrane region" description="Helical" evidence="3">
    <location>
        <begin position="286"/>
        <end position="304"/>
    </location>
</feature>
<keyword evidence="3" id="KW-0472">Membrane</keyword>
<feature type="transmembrane region" description="Helical" evidence="3">
    <location>
        <begin position="340"/>
        <end position="362"/>
    </location>
</feature>
<feature type="transmembrane region" description="Helical" evidence="3">
    <location>
        <begin position="195"/>
        <end position="216"/>
    </location>
</feature>
<organism evidence="5 6">
    <name type="scientific">Viridothelium virens</name>
    <name type="common">Speckled blister lichen</name>
    <name type="synonym">Trypethelium virens</name>
    <dbReference type="NCBI Taxonomy" id="1048519"/>
    <lineage>
        <taxon>Eukaryota</taxon>
        <taxon>Fungi</taxon>
        <taxon>Dikarya</taxon>
        <taxon>Ascomycota</taxon>
        <taxon>Pezizomycotina</taxon>
        <taxon>Dothideomycetes</taxon>
        <taxon>Dothideomycetes incertae sedis</taxon>
        <taxon>Trypetheliales</taxon>
        <taxon>Trypetheliaceae</taxon>
        <taxon>Viridothelium</taxon>
    </lineage>
</organism>
<evidence type="ECO:0000313" key="6">
    <source>
        <dbReference type="Proteomes" id="UP000800092"/>
    </source>
</evidence>
<feature type="compositionally biased region" description="Low complexity" evidence="2">
    <location>
        <begin position="25"/>
        <end position="35"/>
    </location>
</feature>
<dbReference type="InterPro" id="IPR020846">
    <property type="entry name" value="MFS_dom"/>
</dbReference>
<feature type="transmembrane region" description="Helical" evidence="3">
    <location>
        <begin position="142"/>
        <end position="175"/>
    </location>
</feature>
<dbReference type="InterPro" id="IPR011701">
    <property type="entry name" value="MFS"/>
</dbReference>
<dbReference type="SUPFAM" id="SSF103473">
    <property type="entry name" value="MFS general substrate transporter"/>
    <property type="match status" value="1"/>
</dbReference>
<evidence type="ECO:0000259" key="4">
    <source>
        <dbReference type="PROSITE" id="PS50850"/>
    </source>
</evidence>
<feature type="compositionally biased region" description="Acidic residues" evidence="2">
    <location>
        <begin position="517"/>
        <end position="527"/>
    </location>
</feature>
<feature type="transmembrane region" description="Helical" evidence="3">
    <location>
        <begin position="112"/>
        <end position="130"/>
    </location>
</feature>
<dbReference type="OrthoDB" id="2105912at2759"/>
<feature type="domain" description="Major facilitator superfamily (MFS) profile" evidence="4">
    <location>
        <begin position="72"/>
        <end position="453"/>
    </location>
</feature>
<feature type="transmembrane region" description="Helical" evidence="3">
    <location>
        <begin position="310"/>
        <end position="328"/>
    </location>
</feature>
<dbReference type="Proteomes" id="UP000800092">
    <property type="component" value="Unassembled WGS sequence"/>
</dbReference>
<keyword evidence="6" id="KW-1185">Reference proteome</keyword>
<evidence type="ECO:0000256" key="1">
    <source>
        <dbReference type="ARBA" id="ARBA00004141"/>
    </source>
</evidence>
<comment type="subcellular location">
    <subcellularLocation>
        <location evidence="1">Membrane</location>
        <topology evidence="1">Multi-pass membrane protein</topology>
    </subcellularLocation>
</comment>
<evidence type="ECO:0000256" key="2">
    <source>
        <dbReference type="SAM" id="MobiDB-lite"/>
    </source>
</evidence>
<gene>
    <name evidence="5" type="ORF">EV356DRAFT_465152</name>
</gene>